<dbReference type="OrthoDB" id="9786032at2"/>
<dbReference type="GO" id="GO:0046872">
    <property type="term" value="F:metal ion binding"/>
    <property type="evidence" value="ECO:0007669"/>
    <property type="project" value="UniProtKB-KW"/>
</dbReference>
<keyword evidence="8" id="KW-0414">Isoprene biosynthesis</keyword>
<evidence type="ECO:0000256" key="4">
    <source>
        <dbReference type="ARBA" id="ARBA00022490"/>
    </source>
</evidence>
<dbReference type="Proteomes" id="UP000295008">
    <property type="component" value="Unassembled WGS sequence"/>
</dbReference>
<name>A0A4R1S057_HYDET</name>
<dbReference type="UniPathway" id="UPA00059">
    <property type="reaction ID" value="UER00104"/>
</dbReference>
<protein>
    <recommendedName>
        <fullName evidence="3 10">Isopentenyl-diphosphate delta-isomerase</fullName>
        <ecNumber evidence="3 10">5.3.3.2</ecNumber>
    </recommendedName>
</protein>
<dbReference type="HAMAP" id="MF_00202">
    <property type="entry name" value="Idi"/>
    <property type="match status" value="1"/>
</dbReference>
<dbReference type="NCBIfam" id="NF002995">
    <property type="entry name" value="PRK03759.1"/>
    <property type="match status" value="1"/>
</dbReference>
<keyword evidence="4" id="KW-0963">Cytoplasm</keyword>
<dbReference type="AlphaFoldDB" id="A0A4R1S057"/>
<dbReference type="Gene3D" id="3.90.79.10">
    <property type="entry name" value="Nucleoside Triphosphate Pyrophosphohydrolase"/>
    <property type="match status" value="1"/>
</dbReference>
<dbReference type="GO" id="GO:0004452">
    <property type="term" value="F:isopentenyl-diphosphate delta-isomerase activity"/>
    <property type="evidence" value="ECO:0007669"/>
    <property type="project" value="UniProtKB-UniRule"/>
</dbReference>
<evidence type="ECO:0000256" key="3">
    <source>
        <dbReference type="ARBA" id="ARBA00012057"/>
    </source>
</evidence>
<evidence type="ECO:0000256" key="5">
    <source>
        <dbReference type="ARBA" id="ARBA00022723"/>
    </source>
</evidence>
<evidence type="ECO:0000256" key="9">
    <source>
        <dbReference type="ARBA" id="ARBA00023235"/>
    </source>
</evidence>
<evidence type="ECO:0000256" key="6">
    <source>
        <dbReference type="ARBA" id="ARBA00022842"/>
    </source>
</evidence>
<dbReference type="InterPro" id="IPR000086">
    <property type="entry name" value="NUDIX_hydrolase_dom"/>
</dbReference>
<feature type="active site" evidence="11">
    <location>
        <position position="63"/>
    </location>
</feature>
<keyword evidence="9 13" id="KW-0413">Isomerase</keyword>
<evidence type="ECO:0000256" key="11">
    <source>
        <dbReference type="PIRSR" id="PIRSR018427-1"/>
    </source>
</evidence>
<feature type="domain" description="Nudix hydrolase" evidence="12">
    <location>
        <begin position="27"/>
        <end position="161"/>
    </location>
</feature>
<keyword evidence="5" id="KW-0479">Metal-binding</keyword>
<feature type="active site" evidence="11">
    <location>
        <position position="113"/>
    </location>
</feature>
<organism evidence="13 14">
    <name type="scientific">Hydrogenispora ethanolica</name>
    <dbReference type="NCBI Taxonomy" id="1082276"/>
    <lineage>
        <taxon>Bacteria</taxon>
        <taxon>Bacillati</taxon>
        <taxon>Bacillota</taxon>
        <taxon>Hydrogenispora</taxon>
    </lineage>
</organism>
<evidence type="ECO:0000256" key="10">
    <source>
        <dbReference type="NCBIfam" id="TIGR02150"/>
    </source>
</evidence>
<gene>
    <name evidence="13" type="ORF">EDC14_1006176</name>
</gene>
<dbReference type="InterPro" id="IPR015797">
    <property type="entry name" value="NUDIX_hydrolase-like_dom_sf"/>
</dbReference>
<dbReference type="InterPro" id="IPR011876">
    <property type="entry name" value="IsopentenylPP_isomerase_typ1"/>
</dbReference>
<evidence type="ECO:0000256" key="7">
    <source>
        <dbReference type="ARBA" id="ARBA00023211"/>
    </source>
</evidence>
<dbReference type="Pfam" id="PF00293">
    <property type="entry name" value="NUDIX"/>
    <property type="match status" value="1"/>
</dbReference>
<evidence type="ECO:0000256" key="1">
    <source>
        <dbReference type="ARBA" id="ARBA00004826"/>
    </source>
</evidence>
<accession>A0A4R1S057</accession>
<evidence type="ECO:0000313" key="13">
    <source>
        <dbReference type="EMBL" id="TCL72461.1"/>
    </source>
</evidence>
<dbReference type="PROSITE" id="PS51462">
    <property type="entry name" value="NUDIX"/>
    <property type="match status" value="1"/>
</dbReference>
<dbReference type="CDD" id="cd02885">
    <property type="entry name" value="NUDIX_IPP_Isomerase"/>
    <property type="match status" value="1"/>
</dbReference>
<dbReference type="RefSeq" id="WP_132013672.1">
    <property type="nucleotide sequence ID" value="NZ_SLUN01000006.1"/>
</dbReference>
<comment type="caution">
    <text evidence="13">The sequence shown here is derived from an EMBL/GenBank/DDBJ whole genome shotgun (WGS) entry which is preliminary data.</text>
</comment>
<dbReference type="EMBL" id="SLUN01000006">
    <property type="protein sequence ID" value="TCL72461.1"/>
    <property type="molecule type" value="Genomic_DNA"/>
</dbReference>
<dbReference type="GO" id="GO:0050992">
    <property type="term" value="P:dimethylallyl diphosphate biosynthetic process"/>
    <property type="evidence" value="ECO:0007669"/>
    <property type="project" value="UniProtKB-UniPathway"/>
</dbReference>
<keyword evidence="14" id="KW-1185">Reference proteome</keyword>
<dbReference type="EC" id="5.3.3.2" evidence="3 10"/>
<comment type="similarity">
    <text evidence="2">Belongs to the IPP isomerase type 1 family.</text>
</comment>
<dbReference type="InterPro" id="IPR056375">
    <property type="entry name" value="Idi_bact"/>
</dbReference>
<evidence type="ECO:0000256" key="8">
    <source>
        <dbReference type="ARBA" id="ARBA00023229"/>
    </source>
</evidence>
<dbReference type="PIRSF" id="PIRSF018427">
    <property type="entry name" value="Isopntndiph_ism"/>
    <property type="match status" value="1"/>
</dbReference>
<proteinExistence type="inferred from homology"/>
<keyword evidence="6" id="KW-0460">Magnesium</keyword>
<evidence type="ECO:0000256" key="2">
    <source>
        <dbReference type="ARBA" id="ARBA00007579"/>
    </source>
</evidence>
<evidence type="ECO:0000313" key="14">
    <source>
        <dbReference type="Proteomes" id="UP000295008"/>
    </source>
</evidence>
<dbReference type="NCBIfam" id="TIGR02150">
    <property type="entry name" value="IPP_isom_1"/>
    <property type="match status" value="1"/>
</dbReference>
<dbReference type="SUPFAM" id="SSF55811">
    <property type="entry name" value="Nudix"/>
    <property type="match status" value="1"/>
</dbReference>
<keyword evidence="7" id="KW-0464">Manganese</keyword>
<dbReference type="GO" id="GO:0009240">
    <property type="term" value="P:isopentenyl diphosphate biosynthetic process"/>
    <property type="evidence" value="ECO:0007669"/>
    <property type="project" value="TreeGrafter"/>
</dbReference>
<dbReference type="GO" id="GO:0005737">
    <property type="term" value="C:cytoplasm"/>
    <property type="evidence" value="ECO:0007669"/>
    <property type="project" value="TreeGrafter"/>
</dbReference>
<sequence length="181" mass="20755">MNQLILVDLLDREIGGAGKIEAHREGLLHRAFSVFICHDGQMLLQKRAYHKYHSGGLWTNACCSHPRQGEKLAAAVRERLRHELNIAPDTCRVTEIFDFVYFQKYGDHLFEYEYDHVFLADYGGALQANPDEIAAIRWVALEDLQADLLTRPQDYSAWFLIAAPKVLQFLMRAERPQAILG</sequence>
<dbReference type="PANTHER" id="PTHR10885:SF0">
    <property type="entry name" value="ISOPENTENYL-DIPHOSPHATE DELTA-ISOMERASE"/>
    <property type="match status" value="1"/>
</dbReference>
<reference evidence="13 14" key="1">
    <citation type="submission" date="2019-03" db="EMBL/GenBank/DDBJ databases">
        <title>Genomic Encyclopedia of Type Strains, Phase IV (KMG-IV): sequencing the most valuable type-strain genomes for metagenomic binning, comparative biology and taxonomic classification.</title>
        <authorList>
            <person name="Goeker M."/>
        </authorList>
    </citation>
    <scope>NUCLEOTIDE SEQUENCE [LARGE SCALE GENOMIC DNA]</scope>
    <source>
        <strain evidence="13 14">LX-B</strain>
    </source>
</reference>
<evidence type="ECO:0000259" key="12">
    <source>
        <dbReference type="PROSITE" id="PS51462"/>
    </source>
</evidence>
<dbReference type="PANTHER" id="PTHR10885">
    <property type="entry name" value="ISOPENTENYL-DIPHOSPHATE DELTA-ISOMERASE"/>
    <property type="match status" value="1"/>
</dbReference>
<comment type="pathway">
    <text evidence="1">Isoprenoid biosynthesis; dimethylallyl diphosphate biosynthesis; dimethylallyl diphosphate from isopentenyl diphosphate: step 1/1.</text>
</comment>